<keyword evidence="2" id="KW-1185">Reference proteome</keyword>
<dbReference type="HOGENOM" id="CLU_3268032_0_0_9"/>
<dbReference type="EMBL" id="ABYI02000022">
    <property type="protein sequence ID" value="EEG73718.1"/>
    <property type="molecule type" value="Genomic_DNA"/>
</dbReference>
<comment type="caution">
    <text evidence="1">The sequence shown here is derived from an EMBL/GenBank/DDBJ whole genome shotgun (WGS) entry which is preliminary data.</text>
</comment>
<sequence>MKKKASCESQKHPYSVPRLCYLSCGCVILEKDGESRRGVKE</sequence>
<protein>
    <submittedName>
        <fullName evidence="1">Uncharacterized protein</fullName>
    </submittedName>
</protein>
<organism evidence="1 2">
    <name type="scientific">[Clostridium] hylemonae DSM 15053</name>
    <dbReference type="NCBI Taxonomy" id="553973"/>
    <lineage>
        <taxon>Bacteria</taxon>
        <taxon>Bacillati</taxon>
        <taxon>Bacillota</taxon>
        <taxon>Clostridia</taxon>
        <taxon>Lachnospirales</taxon>
        <taxon>Lachnospiraceae</taxon>
    </lineage>
</organism>
<reference evidence="1" key="1">
    <citation type="submission" date="2009-02" db="EMBL/GenBank/DDBJ databases">
        <authorList>
            <person name="Fulton L."/>
            <person name="Clifton S."/>
            <person name="Fulton B."/>
            <person name="Xu J."/>
            <person name="Minx P."/>
            <person name="Pepin K.H."/>
            <person name="Johnson M."/>
            <person name="Bhonagiri V."/>
            <person name="Nash W.E."/>
            <person name="Mardis E.R."/>
            <person name="Wilson R.K."/>
        </authorList>
    </citation>
    <scope>NUCLEOTIDE SEQUENCE [LARGE SCALE GENOMIC DNA]</scope>
    <source>
        <strain evidence="1">DSM 15053</strain>
    </source>
</reference>
<name>C0C264_9FIRM</name>
<proteinExistence type="predicted"/>
<accession>C0C264</accession>
<evidence type="ECO:0000313" key="2">
    <source>
        <dbReference type="Proteomes" id="UP000004893"/>
    </source>
</evidence>
<dbReference type="Proteomes" id="UP000004893">
    <property type="component" value="Unassembled WGS sequence"/>
</dbReference>
<dbReference type="AlphaFoldDB" id="C0C264"/>
<evidence type="ECO:0000313" key="1">
    <source>
        <dbReference type="EMBL" id="EEG73718.1"/>
    </source>
</evidence>
<dbReference type="STRING" id="553973.CLOHYLEM_05723"/>
<reference evidence="1" key="2">
    <citation type="submission" date="2013-06" db="EMBL/GenBank/DDBJ databases">
        <title>Draft genome sequence of Clostridium hylemonae (DSM 15053).</title>
        <authorList>
            <person name="Sudarsanam P."/>
            <person name="Ley R."/>
            <person name="Guruge J."/>
            <person name="Turnbaugh P.J."/>
            <person name="Mahowald M."/>
            <person name="Liep D."/>
            <person name="Gordon J."/>
        </authorList>
    </citation>
    <scope>NUCLEOTIDE SEQUENCE</scope>
    <source>
        <strain evidence="1">DSM 15053</strain>
    </source>
</reference>
<gene>
    <name evidence="1" type="ORF">CLOHYLEM_05723</name>
</gene>